<keyword evidence="1" id="KW-0472">Membrane</keyword>
<dbReference type="AlphaFoldDB" id="A0A939LYN0"/>
<name>A0A939LYN0_9MICO</name>
<organism evidence="2 3">
    <name type="scientific">Leucobacter ruminantium</name>
    <dbReference type="NCBI Taxonomy" id="1289170"/>
    <lineage>
        <taxon>Bacteria</taxon>
        <taxon>Bacillati</taxon>
        <taxon>Actinomycetota</taxon>
        <taxon>Actinomycetes</taxon>
        <taxon>Micrococcales</taxon>
        <taxon>Microbacteriaceae</taxon>
        <taxon>Leucobacter</taxon>
    </lineage>
</organism>
<sequence length="83" mass="8877">MSNPESNGQSHPTAVFAPSPRPRLSAGSAIAVLFAIALMLGGFYVMATAFSVHEYAIPLFAAGLLMEVIGFWFTFGWLPGRES</sequence>
<comment type="caution">
    <text evidence="2">The sequence shown here is derived from an EMBL/GenBank/DDBJ whole genome shotgun (WGS) entry which is preliminary data.</text>
</comment>
<accession>A0A939LYN0</accession>
<dbReference type="RefSeq" id="WP_208044362.1">
    <property type="nucleotide sequence ID" value="NZ_JAGDYL010000001.1"/>
</dbReference>
<evidence type="ECO:0000256" key="1">
    <source>
        <dbReference type="SAM" id="Phobius"/>
    </source>
</evidence>
<keyword evidence="3" id="KW-1185">Reference proteome</keyword>
<protein>
    <submittedName>
        <fullName evidence="2">Uncharacterized protein</fullName>
    </submittedName>
</protein>
<keyword evidence="1" id="KW-0812">Transmembrane</keyword>
<feature type="transmembrane region" description="Helical" evidence="1">
    <location>
        <begin position="56"/>
        <end position="78"/>
    </location>
</feature>
<dbReference type="Proteomes" id="UP000664398">
    <property type="component" value="Unassembled WGS sequence"/>
</dbReference>
<evidence type="ECO:0000313" key="3">
    <source>
        <dbReference type="Proteomes" id="UP000664398"/>
    </source>
</evidence>
<reference evidence="2" key="1">
    <citation type="submission" date="2021-03" db="EMBL/GenBank/DDBJ databases">
        <title>Leucobacter chromiisoli sp. nov., isolated from chromium-containing soil of chemical plant.</title>
        <authorList>
            <person name="Xu Z."/>
        </authorList>
    </citation>
    <scope>NUCLEOTIDE SEQUENCE</scope>
    <source>
        <strain evidence="2">A2</strain>
    </source>
</reference>
<proteinExistence type="predicted"/>
<dbReference type="EMBL" id="JAGDYL010000001">
    <property type="protein sequence ID" value="MBO1803880.1"/>
    <property type="molecule type" value="Genomic_DNA"/>
</dbReference>
<keyword evidence="1" id="KW-1133">Transmembrane helix</keyword>
<feature type="transmembrane region" description="Helical" evidence="1">
    <location>
        <begin position="29"/>
        <end position="50"/>
    </location>
</feature>
<evidence type="ECO:0000313" key="2">
    <source>
        <dbReference type="EMBL" id="MBO1803880.1"/>
    </source>
</evidence>
<gene>
    <name evidence="2" type="ORF">J4H91_00905</name>
</gene>